<evidence type="ECO:0000313" key="3">
    <source>
        <dbReference type="Proteomes" id="UP000007646"/>
    </source>
</evidence>
<proteinExistence type="predicted"/>
<protein>
    <submittedName>
        <fullName evidence="2">Chromosome 13 open reading frame 46</fullName>
    </submittedName>
</protein>
<dbReference type="PANTHER" id="PTHR39223">
    <property type="entry name" value="RIKEN CDNA 1700029H14 GENE"/>
    <property type="match status" value="1"/>
</dbReference>
<dbReference type="OMA" id="DEMQTSW"/>
<keyword evidence="3" id="KW-1185">Reference proteome</keyword>
<dbReference type="Proteomes" id="UP000007646">
    <property type="component" value="Unassembled WGS sequence"/>
</dbReference>
<dbReference type="InterPro" id="IPR040020">
    <property type="entry name" value="C13orf46-like"/>
</dbReference>
<evidence type="ECO:0000256" key="1">
    <source>
        <dbReference type="SAM" id="MobiDB-lite"/>
    </source>
</evidence>
<dbReference type="AlphaFoldDB" id="G3TVG5"/>
<sequence>MEKDTSSMYRRHRPIPGATPLGMASGHVKVANEAAELQRSRSVGGLHQKGDPPSRIKKLWNELESEDQGKDSRSDAEDISCQTNLEEDKKEKNQEALGKLDHDGEKVGLEVEKSDSEASAKEEQEEEEDADKSTKETKEQKLASIKLDELLETEKPSAFVEIDLEDHAEEVVACAVKEEKRSRMDPGDLSEDEARTSWICCIPYSTKKKTKRYSGTESPDLQ</sequence>
<feature type="region of interest" description="Disordered" evidence="1">
    <location>
        <begin position="1"/>
        <end position="142"/>
    </location>
</feature>
<reference evidence="2" key="2">
    <citation type="submission" date="2025-08" db="UniProtKB">
        <authorList>
            <consortium name="Ensembl"/>
        </authorList>
    </citation>
    <scope>IDENTIFICATION</scope>
    <source>
        <strain evidence="2">Isolate ISIS603380</strain>
    </source>
</reference>
<dbReference type="Ensembl" id="ENSLAFT00000035531.1">
    <property type="protein sequence ID" value="ENSLAFP00000019573.1"/>
    <property type="gene ID" value="ENSLAFG00000030245.1"/>
</dbReference>
<feature type="compositionally biased region" description="Basic and acidic residues" evidence="1">
    <location>
        <begin position="86"/>
        <end position="122"/>
    </location>
</feature>
<dbReference type="HOGENOM" id="CLU_107852_0_0_1"/>
<feature type="compositionally biased region" description="Basic and acidic residues" evidence="1">
    <location>
        <begin position="131"/>
        <end position="142"/>
    </location>
</feature>
<evidence type="ECO:0000313" key="2">
    <source>
        <dbReference type="Ensembl" id="ENSLAFP00000019573.1"/>
    </source>
</evidence>
<reference evidence="2 3" key="1">
    <citation type="submission" date="2009-06" db="EMBL/GenBank/DDBJ databases">
        <title>The Genome Sequence of Loxodonta africana (African elephant).</title>
        <authorList>
            <person name="Di Palma F."/>
            <person name="Heiman D."/>
            <person name="Young S."/>
            <person name="Johnson J."/>
            <person name="Lander E.S."/>
            <person name="Lindblad-Toh K."/>
        </authorList>
    </citation>
    <scope>NUCLEOTIDE SEQUENCE [LARGE SCALE GENOMIC DNA]</scope>
    <source>
        <strain evidence="2 3">Isolate ISIS603380</strain>
    </source>
</reference>
<dbReference type="GeneTree" id="ENSGT00390000016480"/>
<accession>G3TVG5</accession>
<organism evidence="2 3">
    <name type="scientific">Loxodonta africana</name>
    <name type="common">African elephant</name>
    <dbReference type="NCBI Taxonomy" id="9785"/>
    <lineage>
        <taxon>Eukaryota</taxon>
        <taxon>Metazoa</taxon>
        <taxon>Chordata</taxon>
        <taxon>Craniata</taxon>
        <taxon>Vertebrata</taxon>
        <taxon>Euteleostomi</taxon>
        <taxon>Mammalia</taxon>
        <taxon>Eutheria</taxon>
        <taxon>Afrotheria</taxon>
        <taxon>Proboscidea</taxon>
        <taxon>Elephantidae</taxon>
        <taxon>Loxodonta</taxon>
    </lineage>
</organism>
<reference evidence="2" key="3">
    <citation type="submission" date="2025-09" db="UniProtKB">
        <authorList>
            <consortium name="Ensembl"/>
        </authorList>
    </citation>
    <scope>IDENTIFICATION</scope>
    <source>
        <strain evidence="2">Isolate ISIS603380</strain>
    </source>
</reference>
<name>G3TVG5_LOXAF</name>
<gene>
    <name evidence="2" type="primary">C13orf46</name>
</gene>
<dbReference type="PANTHER" id="PTHR39223:SF1">
    <property type="entry name" value="RIKEN CDNA 1700029H14 GENE"/>
    <property type="match status" value="1"/>
</dbReference>
<feature type="compositionally biased region" description="Basic and acidic residues" evidence="1">
    <location>
        <begin position="67"/>
        <end position="76"/>
    </location>
</feature>
<dbReference type="InParanoid" id="G3TVG5"/>
<dbReference type="eggNOG" id="ENOG502TDTW">
    <property type="taxonomic scope" value="Eukaryota"/>
</dbReference>